<sequence length="109" mass="12191">MRTLIVCALLAFLAISFVQARPNEEESDVSDSLVANTTENNVVNDSETTEADETEEEDEDDDEDSTADRPGPYIPNNFLNYPAAAPDFRPYARFAILRRGVPYTPNIDF</sequence>
<protein>
    <recommendedName>
        <fullName evidence="5">DUF4794 domain-containing protein</fullName>
    </recommendedName>
</protein>
<organism evidence="3 4">
    <name type="scientific">Drosophila willistoni</name>
    <name type="common">Fruit fly</name>
    <dbReference type="NCBI Taxonomy" id="7260"/>
    <lineage>
        <taxon>Eukaryota</taxon>
        <taxon>Metazoa</taxon>
        <taxon>Ecdysozoa</taxon>
        <taxon>Arthropoda</taxon>
        <taxon>Hexapoda</taxon>
        <taxon>Insecta</taxon>
        <taxon>Pterygota</taxon>
        <taxon>Neoptera</taxon>
        <taxon>Endopterygota</taxon>
        <taxon>Diptera</taxon>
        <taxon>Brachycera</taxon>
        <taxon>Muscomorpha</taxon>
        <taxon>Ephydroidea</taxon>
        <taxon>Drosophilidae</taxon>
        <taxon>Drosophila</taxon>
        <taxon>Sophophora</taxon>
    </lineage>
</organism>
<name>B4MLW4_DROWI</name>
<dbReference type="Proteomes" id="UP000007798">
    <property type="component" value="Unassembled WGS sequence"/>
</dbReference>
<accession>B4MLW4</accession>
<feature type="compositionally biased region" description="Polar residues" evidence="1">
    <location>
        <begin position="33"/>
        <end position="44"/>
    </location>
</feature>
<feature type="chain" id="PRO_5006457950" description="DUF4794 domain-containing protein" evidence="2">
    <location>
        <begin position="21"/>
        <end position="109"/>
    </location>
</feature>
<proteinExistence type="predicted"/>
<dbReference type="EMBL" id="CH963847">
    <property type="protein sequence ID" value="EDW73175.2"/>
    <property type="molecule type" value="Genomic_DNA"/>
</dbReference>
<feature type="region of interest" description="Disordered" evidence="1">
    <location>
        <begin position="24"/>
        <end position="77"/>
    </location>
</feature>
<keyword evidence="4" id="KW-1185">Reference proteome</keyword>
<dbReference type="HOGENOM" id="CLU_2123595_0_0_1"/>
<evidence type="ECO:0000313" key="4">
    <source>
        <dbReference type="Proteomes" id="UP000007798"/>
    </source>
</evidence>
<evidence type="ECO:0008006" key="5">
    <source>
        <dbReference type="Google" id="ProtNLM"/>
    </source>
</evidence>
<feature type="compositionally biased region" description="Acidic residues" evidence="1">
    <location>
        <begin position="47"/>
        <end position="65"/>
    </location>
</feature>
<keyword evidence="2" id="KW-0732">Signal</keyword>
<reference evidence="3 4" key="1">
    <citation type="journal article" date="2007" name="Nature">
        <title>Evolution of genes and genomes on the Drosophila phylogeny.</title>
        <authorList>
            <consortium name="Drosophila 12 Genomes Consortium"/>
            <person name="Clark A.G."/>
            <person name="Eisen M.B."/>
            <person name="Smith D.R."/>
            <person name="Bergman C.M."/>
            <person name="Oliver B."/>
            <person name="Markow T.A."/>
            <person name="Kaufman T.C."/>
            <person name="Kellis M."/>
            <person name="Gelbart W."/>
            <person name="Iyer V.N."/>
            <person name="Pollard D.A."/>
            <person name="Sackton T.B."/>
            <person name="Larracuente A.M."/>
            <person name="Singh N.D."/>
            <person name="Abad J.P."/>
            <person name="Abt D.N."/>
            <person name="Adryan B."/>
            <person name="Aguade M."/>
            <person name="Akashi H."/>
            <person name="Anderson W.W."/>
            <person name="Aquadro C.F."/>
            <person name="Ardell D.H."/>
            <person name="Arguello R."/>
            <person name="Artieri C.G."/>
            <person name="Barbash D.A."/>
            <person name="Barker D."/>
            <person name="Barsanti P."/>
            <person name="Batterham P."/>
            <person name="Batzoglou S."/>
            <person name="Begun D."/>
            <person name="Bhutkar A."/>
            <person name="Blanco E."/>
            <person name="Bosak S.A."/>
            <person name="Bradley R.K."/>
            <person name="Brand A.D."/>
            <person name="Brent M.R."/>
            <person name="Brooks A.N."/>
            <person name="Brown R.H."/>
            <person name="Butlin R.K."/>
            <person name="Caggese C."/>
            <person name="Calvi B.R."/>
            <person name="Bernardo de Carvalho A."/>
            <person name="Caspi A."/>
            <person name="Castrezana S."/>
            <person name="Celniker S.E."/>
            <person name="Chang J.L."/>
            <person name="Chapple C."/>
            <person name="Chatterji S."/>
            <person name="Chinwalla A."/>
            <person name="Civetta A."/>
            <person name="Clifton S.W."/>
            <person name="Comeron J.M."/>
            <person name="Costello J.C."/>
            <person name="Coyne J.A."/>
            <person name="Daub J."/>
            <person name="David R.G."/>
            <person name="Delcher A.L."/>
            <person name="Delehaunty K."/>
            <person name="Do C.B."/>
            <person name="Ebling H."/>
            <person name="Edwards K."/>
            <person name="Eickbush T."/>
            <person name="Evans J.D."/>
            <person name="Filipski A."/>
            <person name="Findeiss S."/>
            <person name="Freyhult E."/>
            <person name="Fulton L."/>
            <person name="Fulton R."/>
            <person name="Garcia A.C."/>
            <person name="Gardiner A."/>
            <person name="Garfield D.A."/>
            <person name="Garvin B.E."/>
            <person name="Gibson G."/>
            <person name="Gilbert D."/>
            <person name="Gnerre S."/>
            <person name="Godfrey J."/>
            <person name="Good R."/>
            <person name="Gotea V."/>
            <person name="Gravely B."/>
            <person name="Greenberg A.J."/>
            <person name="Griffiths-Jones S."/>
            <person name="Gross S."/>
            <person name="Guigo R."/>
            <person name="Gustafson E.A."/>
            <person name="Haerty W."/>
            <person name="Hahn M.W."/>
            <person name="Halligan D.L."/>
            <person name="Halpern A.L."/>
            <person name="Halter G.M."/>
            <person name="Han M.V."/>
            <person name="Heger A."/>
            <person name="Hillier L."/>
            <person name="Hinrichs A.S."/>
            <person name="Holmes I."/>
            <person name="Hoskins R.A."/>
            <person name="Hubisz M.J."/>
            <person name="Hultmark D."/>
            <person name="Huntley M.A."/>
            <person name="Jaffe D.B."/>
            <person name="Jagadeeshan S."/>
            <person name="Jeck W.R."/>
            <person name="Johnson J."/>
            <person name="Jones C.D."/>
            <person name="Jordan W.C."/>
            <person name="Karpen G.H."/>
            <person name="Kataoka E."/>
            <person name="Keightley P.D."/>
            <person name="Kheradpour P."/>
            <person name="Kirkness E.F."/>
            <person name="Koerich L.B."/>
            <person name="Kristiansen K."/>
            <person name="Kudrna D."/>
            <person name="Kulathinal R.J."/>
            <person name="Kumar S."/>
            <person name="Kwok R."/>
            <person name="Lander E."/>
            <person name="Langley C.H."/>
            <person name="Lapoint R."/>
            <person name="Lazzaro B.P."/>
            <person name="Lee S.J."/>
            <person name="Levesque L."/>
            <person name="Li R."/>
            <person name="Lin C.F."/>
            <person name="Lin M.F."/>
            <person name="Lindblad-Toh K."/>
            <person name="Llopart A."/>
            <person name="Long M."/>
            <person name="Low L."/>
            <person name="Lozovsky E."/>
            <person name="Lu J."/>
            <person name="Luo M."/>
            <person name="Machado C.A."/>
            <person name="Makalowski W."/>
            <person name="Marzo M."/>
            <person name="Matsuda M."/>
            <person name="Matzkin L."/>
            <person name="McAllister B."/>
            <person name="McBride C.S."/>
            <person name="McKernan B."/>
            <person name="McKernan K."/>
            <person name="Mendez-Lago M."/>
            <person name="Minx P."/>
            <person name="Mollenhauer M.U."/>
            <person name="Montooth K."/>
            <person name="Mount S.M."/>
            <person name="Mu X."/>
            <person name="Myers E."/>
            <person name="Negre B."/>
            <person name="Newfeld S."/>
            <person name="Nielsen R."/>
            <person name="Noor M.A."/>
            <person name="O'Grady P."/>
            <person name="Pachter L."/>
            <person name="Papaceit M."/>
            <person name="Parisi M.J."/>
            <person name="Parisi M."/>
            <person name="Parts L."/>
            <person name="Pedersen J.S."/>
            <person name="Pesole G."/>
            <person name="Phillippy A.M."/>
            <person name="Ponting C.P."/>
            <person name="Pop M."/>
            <person name="Porcelli D."/>
            <person name="Powell J.R."/>
            <person name="Prohaska S."/>
            <person name="Pruitt K."/>
            <person name="Puig M."/>
            <person name="Quesneville H."/>
            <person name="Ram K.R."/>
            <person name="Rand D."/>
            <person name="Rasmussen M.D."/>
            <person name="Reed L.K."/>
            <person name="Reenan R."/>
            <person name="Reily A."/>
            <person name="Remington K.A."/>
            <person name="Rieger T.T."/>
            <person name="Ritchie M.G."/>
            <person name="Robin C."/>
            <person name="Rogers Y.H."/>
            <person name="Rohde C."/>
            <person name="Rozas J."/>
            <person name="Rubenfield M.J."/>
            <person name="Ruiz A."/>
            <person name="Russo S."/>
            <person name="Salzberg S.L."/>
            <person name="Sanchez-Gracia A."/>
            <person name="Saranga D.J."/>
            <person name="Sato H."/>
            <person name="Schaeffer S.W."/>
            <person name="Schatz M.C."/>
            <person name="Schlenke T."/>
            <person name="Schwartz R."/>
            <person name="Segarra C."/>
            <person name="Singh R.S."/>
            <person name="Sirot L."/>
            <person name="Sirota M."/>
            <person name="Sisneros N.B."/>
            <person name="Smith C.D."/>
            <person name="Smith T.F."/>
            <person name="Spieth J."/>
            <person name="Stage D.E."/>
            <person name="Stark A."/>
            <person name="Stephan W."/>
            <person name="Strausberg R.L."/>
            <person name="Strempel S."/>
            <person name="Sturgill D."/>
            <person name="Sutton G."/>
            <person name="Sutton G.G."/>
            <person name="Tao W."/>
            <person name="Teichmann S."/>
            <person name="Tobari Y.N."/>
            <person name="Tomimura Y."/>
            <person name="Tsolas J.M."/>
            <person name="Valente V.L."/>
            <person name="Venter E."/>
            <person name="Venter J.C."/>
            <person name="Vicario S."/>
            <person name="Vieira F.G."/>
            <person name="Vilella A.J."/>
            <person name="Villasante A."/>
            <person name="Walenz B."/>
            <person name="Wang J."/>
            <person name="Wasserman M."/>
            <person name="Watts T."/>
            <person name="Wilson D."/>
            <person name="Wilson R.K."/>
            <person name="Wing R.A."/>
            <person name="Wolfner M.F."/>
            <person name="Wong A."/>
            <person name="Wong G.K."/>
            <person name="Wu C.I."/>
            <person name="Wu G."/>
            <person name="Yamamoto D."/>
            <person name="Yang H.P."/>
            <person name="Yang S.P."/>
            <person name="Yorke J.A."/>
            <person name="Yoshida K."/>
            <person name="Zdobnov E."/>
            <person name="Zhang P."/>
            <person name="Zhang Y."/>
            <person name="Zimin A.V."/>
            <person name="Baldwin J."/>
            <person name="Abdouelleil A."/>
            <person name="Abdulkadir J."/>
            <person name="Abebe A."/>
            <person name="Abera B."/>
            <person name="Abreu J."/>
            <person name="Acer S.C."/>
            <person name="Aftuck L."/>
            <person name="Alexander A."/>
            <person name="An P."/>
            <person name="Anderson E."/>
            <person name="Anderson S."/>
            <person name="Arachi H."/>
            <person name="Azer M."/>
            <person name="Bachantsang P."/>
            <person name="Barry A."/>
            <person name="Bayul T."/>
            <person name="Berlin A."/>
            <person name="Bessette D."/>
            <person name="Bloom T."/>
            <person name="Blye J."/>
            <person name="Boguslavskiy L."/>
            <person name="Bonnet C."/>
            <person name="Boukhgalter B."/>
            <person name="Bourzgui I."/>
            <person name="Brown A."/>
            <person name="Cahill P."/>
            <person name="Channer S."/>
            <person name="Cheshatsang Y."/>
            <person name="Chuda L."/>
            <person name="Citroen M."/>
            <person name="Collymore A."/>
            <person name="Cooke P."/>
            <person name="Costello M."/>
            <person name="D'Aco K."/>
            <person name="Daza R."/>
            <person name="De Haan G."/>
            <person name="DeGray S."/>
            <person name="DeMaso C."/>
            <person name="Dhargay N."/>
            <person name="Dooley K."/>
            <person name="Dooley E."/>
            <person name="Doricent M."/>
            <person name="Dorje P."/>
            <person name="Dorjee K."/>
            <person name="Dupes A."/>
            <person name="Elong R."/>
            <person name="Falk J."/>
            <person name="Farina A."/>
            <person name="Faro S."/>
            <person name="Ferguson D."/>
            <person name="Fisher S."/>
            <person name="Foley C.D."/>
            <person name="Franke A."/>
            <person name="Friedrich D."/>
            <person name="Gadbois L."/>
            <person name="Gearin G."/>
            <person name="Gearin C.R."/>
            <person name="Giannoukos G."/>
            <person name="Goode T."/>
            <person name="Graham J."/>
            <person name="Grandbois E."/>
            <person name="Grewal S."/>
            <person name="Gyaltsen K."/>
            <person name="Hafez N."/>
            <person name="Hagos B."/>
            <person name="Hall J."/>
            <person name="Henson C."/>
            <person name="Hollinger A."/>
            <person name="Honan T."/>
            <person name="Huard M.D."/>
            <person name="Hughes L."/>
            <person name="Hurhula B."/>
            <person name="Husby M.E."/>
            <person name="Kamat A."/>
            <person name="Kanga B."/>
            <person name="Kashin S."/>
            <person name="Khazanovich D."/>
            <person name="Kisner P."/>
            <person name="Lance K."/>
            <person name="Lara M."/>
            <person name="Lee W."/>
            <person name="Lennon N."/>
            <person name="Letendre F."/>
            <person name="LeVine R."/>
            <person name="Lipovsky A."/>
            <person name="Liu X."/>
            <person name="Liu J."/>
            <person name="Liu S."/>
            <person name="Lokyitsang T."/>
            <person name="Lokyitsang Y."/>
            <person name="Lubonja R."/>
            <person name="Lui A."/>
            <person name="MacDonald P."/>
            <person name="Magnisalis V."/>
            <person name="Maru K."/>
            <person name="Matthews C."/>
            <person name="McCusker W."/>
            <person name="McDonough S."/>
            <person name="Mehta T."/>
            <person name="Meldrim J."/>
            <person name="Meneus L."/>
            <person name="Mihai O."/>
            <person name="Mihalev A."/>
            <person name="Mihova T."/>
            <person name="Mittelman R."/>
            <person name="Mlenga V."/>
            <person name="Montmayeur A."/>
            <person name="Mulrain L."/>
            <person name="Navidi A."/>
            <person name="Naylor J."/>
            <person name="Negash T."/>
            <person name="Nguyen T."/>
            <person name="Nguyen N."/>
            <person name="Nicol R."/>
            <person name="Norbu C."/>
            <person name="Norbu N."/>
            <person name="Novod N."/>
            <person name="O'Neill B."/>
            <person name="Osman S."/>
            <person name="Markiewicz E."/>
            <person name="Oyono O.L."/>
            <person name="Patti C."/>
            <person name="Phunkhang P."/>
            <person name="Pierre F."/>
            <person name="Priest M."/>
            <person name="Raghuraman S."/>
            <person name="Rege F."/>
            <person name="Reyes R."/>
            <person name="Rise C."/>
            <person name="Rogov P."/>
            <person name="Ross K."/>
            <person name="Ryan E."/>
            <person name="Settipalli S."/>
            <person name="Shea T."/>
            <person name="Sherpa N."/>
            <person name="Shi L."/>
            <person name="Shih D."/>
            <person name="Sparrow T."/>
            <person name="Spaulding J."/>
            <person name="Stalker J."/>
            <person name="Stange-Thomann N."/>
            <person name="Stavropoulos S."/>
            <person name="Stone C."/>
            <person name="Strader C."/>
            <person name="Tesfaye S."/>
            <person name="Thomson T."/>
            <person name="Thoulutsang Y."/>
            <person name="Thoulutsang D."/>
            <person name="Topham K."/>
            <person name="Topping I."/>
            <person name="Tsamla T."/>
            <person name="Vassiliev H."/>
            <person name="Vo A."/>
            <person name="Wangchuk T."/>
            <person name="Wangdi T."/>
            <person name="Weiand M."/>
            <person name="Wilkinson J."/>
            <person name="Wilson A."/>
            <person name="Yadav S."/>
            <person name="Young G."/>
            <person name="Yu Q."/>
            <person name="Zembek L."/>
            <person name="Zhong D."/>
            <person name="Zimmer A."/>
            <person name="Zwirko Z."/>
            <person name="Jaffe D.B."/>
            <person name="Alvarez P."/>
            <person name="Brockman W."/>
            <person name="Butler J."/>
            <person name="Chin C."/>
            <person name="Gnerre S."/>
            <person name="Grabherr M."/>
            <person name="Kleber M."/>
            <person name="Mauceli E."/>
            <person name="MacCallum I."/>
        </authorList>
    </citation>
    <scope>NUCLEOTIDE SEQUENCE [LARGE SCALE GENOMIC DNA]</scope>
    <source>
        <strain evidence="4">Tucson 14030-0811.24</strain>
    </source>
</reference>
<dbReference type="AlphaFoldDB" id="B4MLW4"/>
<evidence type="ECO:0000256" key="1">
    <source>
        <dbReference type="SAM" id="MobiDB-lite"/>
    </source>
</evidence>
<evidence type="ECO:0000256" key="2">
    <source>
        <dbReference type="SAM" id="SignalP"/>
    </source>
</evidence>
<gene>
    <name evidence="3" type="primary">Dwil\GK17406</name>
    <name evidence="3" type="ORF">Dwil_GK17406</name>
</gene>
<evidence type="ECO:0000313" key="3">
    <source>
        <dbReference type="EMBL" id="EDW73175.2"/>
    </source>
</evidence>
<dbReference type="InParanoid" id="B4MLW4"/>
<feature type="signal peptide" evidence="2">
    <location>
        <begin position="1"/>
        <end position="20"/>
    </location>
</feature>